<dbReference type="Proteomes" id="UP000193427">
    <property type="component" value="Chromosome"/>
</dbReference>
<evidence type="ECO:0000313" key="1">
    <source>
        <dbReference type="EMBL" id="ARN21648.1"/>
    </source>
</evidence>
<proteinExistence type="predicted"/>
<dbReference type="RefSeq" id="WP_085751942.1">
    <property type="nucleotide sequence ID" value="NZ_BSPR01000011.1"/>
</dbReference>
<organism evidence="1 2">
    <name type="scientific">Piscinibacter gummiphilus</name>
    <dbReference type="NCBI Taxonomy" id="946333"/>
    <lineage>
        <taxon>Bacteria</taxon>
        <taxon>Pseudomonadati</taxon>
        <taxon>Pseudomonadota</taxon>
        <taxon>Betaproteobacteria</taxon>
        <taxon>Burkholderiales</taxon>
        <taxon>Sphaerotilaceae</taxon>
        <taxon>Piscinibacter</taxon>
    </lineage>
</organism>
<name>A0A1W6LBW5_9BURK</name>
<dbReference type="OrthoDB" id="9154735at2"/>
<reference evidence="1 2" key="1">
    <citation type="submission" date="2016-04" db="EMBL/GenBank/DDBJ databases">
        <title>Complete genome sequence of natural rubber-degrading, novel Gram-negative bacterium, Rhizobacter gummiphilus strain NS21.</title>
        <authorList>
            <person name="Tabata M."/>
            <person name="Kasai D."/>
            <person name="Fukuda M."/>
        </authorList>
    </citation>
    <scope>NUCLEOTIDE SEQUENCE [LARGE SCALE GENOMIC DNA]</scope>
    <source>
        <strain evidence="1 2">NS21</strain>
    </source>
</reference>
<dbReference type="AlphaFoldDB" id="A0A1W6LBW5"/>
<dbReference type="EMBL" id="CP015118">
    <property type="protein sequence ID" value="ARN21648.1"/>
    <property type="molecule type" value="Genomic_DNA"/>
</dbReference>
<gene>
    <name evidence="1" type="ORF">A4W93_18080</name>
</gene>
<evidence type="ECO:0000313" key="2">
    <source>
        <dbReference type="Proteomes" id="UP000193427"/>
    </source>
</evidence>
<keyword evidence="2" id="KW-1185">Reference proteome</keyword>
<accession>A0A1W6LBW5</accession>
<protein>
    <submittedName>
        <fullName evidence="1">Uncharacterized protein</fullName>
    </submittedName>
</protein>
<dbReference type="KEGG" id="rgu:A4W93_18080"/>
<dbReference type="STRING" id="946333.A4W93_18080"/>
<sequence length="127" mass="13337">MIHPLVRLLATEPQLVVEHVGAYAELIESEAREVQRRTVLRLALSLFALCCLGVAAVLTGVALMLWAVTPALSTQAQWALGAAPAVPAIAAIVAGLVARRPSAERAFASIRAQISADMKMIRDAGAA</sequence>